<dbReference type="AlphaFoldDB" id="A0A1I4I291"/>
<evidence type="ECO:0000313" key="2">
    <source>
        <dbReference type="Proteomes" id="UP000198804"/>
    </source>
</evidence>
<sequence>MAPWHNRRMAERTTHPYSIDVRPCWRVPDRYVCSILEKGTPRRHGPQTYATFDEARRAAQDRLRQLVFEWQLMGPEAR</sequence>
<dbReference type="STRING" id="414703.SAMN04488125_11617"/>
<gene>
    <name evidence="1" type="ORF">SAMN04488125_11617</name>
</gene>
<reference evidence="2" key="1">
    <citation type="submission" date="2016-10" db="EMBL/GenBank/DDBJ databases">
        <authorList>
            <person name="Varghese N."/>
            <person name="Submissions S."/>
        </authorList>
    </citation>
    <scope>NUCLEOTIDE SEQUENCE [LARGE SCALE GENOMIC DNA]</scope>
    <source>
        <strain evidence="2">CGMCC 1.6474</strain>
    </source>
</reference>
<name>A0A1I4I291_9HYPH</name>
<evidence type="ECO:0000313" key="1">
    <source>
        <dbReference type="EMBL" id="SFL48290.1"/>
    </source>
</evidence>
<keyword evidence="2" id="KW-1185">Reference proteome</keyword>
<dbReference type="EMBL" id="FOSV01000016">
    <property type="protein sequence ID" value="SFL48290.1"/>
    <property type="molecule type" value="Genomic_DNA"/>
</dbReference>
<dbReference type="Proteomes" id="UP000198804">
    <property type="component" value="Unassembled WGS sequence"/>
</dbReference>
<accession>A0A1I4I291</accession>
<protein>
    <submittedName>
        <fullName evidence="1">Uncharacterized protein</fullName>
    </submittedName>
</protein>
<organism evidence="1 2">
    <name type="scientific">Methylorubrum salsuginis</name>
    <dbReference type="NCBI Taxonomy" id="414703"/>
    <lineage>
        <taxon>Bacteria</taxon>
        <taxon>Pseudomonadati</taxon>
        <taxon>Pseudomonadota</taxon>
        <taxon>Alphaproteobacteria</taxon>
        <taxon>Hyphomicrobiales</taxon>
        <taxon>Methylobacteriaceae</taxon>
        <taxon>Methylorubrum</taxon>
    </lineage>
</organism>
<proteinExistence type="predicted"/>